<evidence type="ECO:0000313" key="4">
    <source>
        <dbReference type="EMBL" id="WMN15644.1"/>
    </source>
</evidence>
<dbReference type="Proteomes" id="UP001237292">
    <property type="component" value="Chromosome"/>
</dbReference>
<dbReference type="InterPro" id="IPR029261">
    <property type="entry name" value="Transposase_Znf"/>
</dbReference>
<evidence type="ECO:0000259" key="3">
    <source>
        <dbReference type="Pfam" id="PF14690"/>
    </source>
</evidence>
<dbReference type="RefSeq" id="WP_282877360.1">
    <property type="nucleotide sequence ID" value="NZ_CP133164.1"/>
</dbReference>
<proteinExistence type="predicted"/>
<feature type="domain" description="Transposase IS204/IS1001/IS1096/IS1165 helix-turn-helix" evidence="2">
    <location>
        <begin position="87"/>
        <end position="130"/>
    </location>
</feature>
<organism evidence="5 6">
    <name type="scientific">Pseudomonas piscis</name>
    <dbReference type="NCBI Taxonomy" id="2614538"/>
    <lineage>
        <taxon>Bacteria</taxon>
        <taxon>Pseudomonadati</taxon>
        <taxon>Pseudomonadota</taxon>
        <taxon>Gammaproteobacteria</taxon>
        <taxon>Pseudomonadales</taxon>
        <taxon>Pseudomonadaceae</taxon>
        <taxon>Pseudomonas</taxon>
    </lineage>
</organism>
<dbReference type="PANTHER" id="PTHR33498">
    <property type="entry name" value="TRANSPOSASE FOR INSERTION SEQUENCE ELEMENT IS1557"/>
    <property type="match status" value="1"/>
</dbReference>
<feature type="domain" description="Transposase IS204/IS1001/IS1096/IS1165 DDE" evidence="1">
    <location>
        <begin position="152"/>
        <end position="393"/>
    </location>
</feature>
<evidence type="ECO:0000259" key="2">
    <source>
        <dbReference type="Pfam" id="PF13542"/>
    </source>
</evidence>
<name>A0ABY9ND31_9PSED</name>
<dbReference type="EMBL" id="CP133164">
    <property type="protein sequence ID" value="WMN15644.1"/>
    <property type="molecule type" value="Genomic_DNA"/>
</dbReference>
<protein>
    <submittedName>
        <fullName evidence="5">ISL3 family transposase</fullName>
    </submittedName>
</protein>
<dbReference type="Pfam" id="PF14690">
    <property type="entry name" value="Zn_ribbon_ISL3"/>
    <property type="match status" value="1"/>
</dbReference>
<dbReference type="NCBIfam" id="NF033550">
    <property type="entry name" value="transpos_ISL3"/>
    <property type="match status" value="1"/>
</dbReference>
<dbReference type="InterPro" id="IPR002560">
    <property type="entry name" value="Transposase_DDE"/>
</dbReference>
<accession>A0ABY9ND31</accession>
<dbReference type="Pfam" id="PF13542">
    <property type="entry name" value="HTH_Tnp_ISL3"/>
    <property type="match status" value="1"/>
</dbReference>
<sequence length="401" mass="46594">MRDINTFLPFWEGFSVAAIKPEGSALQIDLVPLSTRFPICSGCNEPSTTTHEYCQRFIRDLPILGQPVRLNVELRRVGCGACGKRMEEVSWLDRYSRMTRRLAETVIQTCRRLPTLHVAQLFGLHWDSVRLLERRALQRELDALPVARPRRLVMDEFALFKGHRYASVILDADTRRVLWVGEGRSRAAIRPFFEELGLEGCARIEAVAMDMNTAFDLEVRQHCPNARVIYDLFHVVAKYGREVIDRVRVDEANRLRHDKPARKVIKQARWLLLRNPENLKTADQQVHLQDLLAADQPLMTVYLMKAELKALWSPTTAWGWRSAWKQWLRLADESAIPALKQFAKRLQGYWRGIVSRVRWPMHTGQLEGINNRIKVIKRMAYGYRDSEFFFMKIKSVFPGNP</sequence>
<feature type="domain" description="Transposase IS204/IS1001/IS1096/IS1165 zinc-finger" evidence="3">
    <location>
        <begin position="38"/>
        <end position="82"/>
    </location>
</feature>
<evidence type="ECO:0000313" key="5">
    <source>
        <dbReference type="EMBL" id="WMN16281.1"/>
    </source>
</evidence>
<dbReference type="InterPro" id="IPR047951">
    <property type="entry name" value="Transpos_ISL3"/>
</dbReference>
<dbReference type="InterPro" id="IPR032877">
    <property type="entry name" value="Transposase_HTH"/>
</dbReference>
<dbReference type="Pfam" id="PF01610">
    <property type="entry name" value="DDE_Tnp_ISL3"/>
    <property type="match status" value="1"/>
</dbReference>
<evidence type="ECO:0000259" key="1">
    <source>
        <dbReference type="Pfam" id="PF01610"/>
    </source>
</evidence>
<dbReference type="EMBL" id="CP133164">
    <property type="protein sequence ID" value="WMN16281.1"/>
    <property type="molecule type" value="Genomic_DNA"/>
</dbReference>
<gene>
    <name evidence="4" type="ORF">QL104_20010</name>
    <name evidence="5" type="ORF">QL104_23465</name>
</gene>
<keyword evidence="6" id="KW-1185">Reference proteome</keyword>
<reference evidence="5 6" key="1">
    <citation type="journal article" date="2023" name="Access Microbiol">
        <title>The genome of a steinernematid-associated Pseudomonas piscis bacterium encodes the biosynthesis of insect toxins.</title>
        <authorList>
            <person name="Awori R.M."/>
            <person name="Hendre P."/>
            <person name="Amugune N.O."/>
        </authorList>
    </citation>
    <scope>NUCLEOTIDE SEQUENCE [LARGE SCALE GENOMIC DNA]</scope>
    <source>
        <strain evidence="5 6">75</strain>
    </source>
</reference>
<dbReference type="PANTHER" id="PTHR33498:SF1">
    <property type="entry name" value="TRANSPOSASE FOR INSERTION SEQUENCE ELEMENT IS1557"/>
    <property type="match status" value="1"/>
</dbReference>
<evidence type="ECO:0000313" key="6">
    <source>
        <dbReference type="Proteomes" id="UP001237292"/>
    </source>
</evidence>